<evidence type="ECO:0000256" key="8">
    <source>
        <dbReference type="ARBA" id="ARBA00022840"/>
    </source>
</evidence>
<dbReference type="GO" id="GO:0052381">
    <property type="term" value="F:tRNA dimethylallyltransferase activity"/>
    <property type="evidence" value="ECO:0000318"/>
    <property type="project" value="GO_Central"/>
</dbReference>
<comment type="catalytic activity">
    <reaction evidence="11">
        <text>dimethylallyl diphosphate + ADP = N(6)-(dimethylallyl)adenosine 5'-diphosphate + diphosphate</text>
        <dbReference type="Rhea" id="RHEA:36327"/>
        <dbReference type="ChEBI" id="CHEBI:33019"/>
        <dbReference type="ChEBI" id="CHEBI:57623"/>
        <dbReference type="ChEBI" id="CHEBI:73533"/>
        <dbReference type="ChEBI" id="CHEBI:456216"/>
        <dbReference type="EC" id="2.5.1.112"/>
    </reaction>
</comment>
<dbReference type="GO" id="GO:0005524">
    <property type="term" value="F:ATP binding"/>
    <property type="evidence" value="ECO:0007669"/>
    <property type="project" value="UniProtKB-KW"/>
</dbReference>
<name>A0A9R1UPX4_LACSA</name>
<dbReference type="InterPro" id="IPR027417">
    <property type="entry name" value="P-loop_NTPase"/>
</dbReference>
<evidence type="ECO:0000313" key="15">
    <source>
        <dbReference type="Proteomes" id="UP000235145"/>
    </source>
</evidence>
<keyword evidence="8" id="KW-0067">ATP-binding</keyword>
<evidence type="ECO:0000256" key="10">
    <source>
        <dbReference type="ARBA" id="ARBA00051744"/>
    </source>
</evidence>
<dbReference type="FunFam" id="1.10.287.890:FF:000002">
    <property type="entry name" value="Adenylate isopentenyltransferase 5, chloroplastic"/>
    <property type="match status" value="1"/>
</dbReference>
<keyword evidence="4" id="KW-0934">Plastid</keyword>
<keyword evidence="6" id="KW-0203">Cytokinin biosynthesis</keyword>
<dbReference type="GO" id="GO:0009691">
    <property type="term" value="P:cytokinin biosynthetic process"/>
    <property type="evidence" value="ECO:0007669"/>
    <property type="project" value="UniProtKB-KW"/>
</dbReference>
<dbReference type="SUPFAM" id="SSF52540">
    <property type="entry name" value="P-loop containing nucleoside triphosphate hydrolases"/>
    <property type="match status" value="1"/>
</dbReference>
<accession>A0A9R1UPX4</accession>
<comment type="function">
    <text evidence="12">Involved in cytokinin biosynthesis. Catalyzes the transfer of an isopentenyl group from dimethylallyl diphosphate (DMAPP) to ATP and ADP.</text>
</comment>
<dbReference type="GO" id="GO:0009507">
    <property type="term" value="C:chloroplast"/>
    <property type="evidence" value="ECO:0007669"/>
    <property type="project" value="UniProtKB-SubCell"/>
</dbReference>
<dbReference type="FunFam" id="3.40.50.300:FF:000816">
    <property type="entry name" value="Adenylate isopentenyltransferase 5, chloroplastic"/>
    <property type="match status" value="1"/>
</dbReference>
<evidence type="ECO:0000256" key="4">
    <source>
        <dbReference type="ARBA" id="ARBA00022640"/>
    </source>
</evidence>
<comment type="similarity">
    <text evidence="2">Belongs to the IPP transferase family.</text>
</comment>
<evidence type="ECO:0000256" key="12">
    <source>
        <dbReference type="ARBA" id="ARBA00055191"/>
    </source>
</evidence>
<keyword evidence="7" id="KW-0547">Nucleotide-binding</keyword>
<sequence>MYIIRTTMMVCQQAQAPVIQMTTGGMDLSVLRRRAQKEKVVVVMGSTGTGKSRLSIDLATQFQAEIINSDKIQVYEGLDIVTNKITEEECNGVPHHLLGIVDPDSDFTARNFVSTASMAMKSIVGRGKLPIIAGGSNSFIEALVDDENYDFRSRYDVCFLWVDVSMLVLHQFVADRVDRMVAAGMVEEVRNIYNPNADYSKGIRRAIGVPEFDSYFRAEYSSSSDEKTRAKLLEAAINETKINTCILAHRQLEKIHRLRNVKGWEIHRIDVTKVFQKKGREADEAWGELVTGPASVIVNEFLYNFGHSRGFAATADGRGRDFRVAETGSAMATAIYN</sequence>
<dbReference type="GO" id="GO:0052622">
    <property type="term" value="F:ATP/ADP dimethylallyltransferase activity"/>
    <property type="evidence" value="ECO:0007669"/>
    <property type="project" value="UniProtKB-EC"/>
</dbReference>
<evidence type="ECO:0000256" key="6">
    <source>
        <dbReference type="ARBA" id="ARBA00022712"/>
    </source>
</evidence>
<dbReference type="GO" id="GO:0009824">
    <property type="term" value="F:AMP dimethylallyltransferase activity"/>
    <property type="evidence" value="ECO:0007669"/>
    <property type="project" value="UniProtKB-ARBA"/>
</dbReference>
<dbReference type="Gene3D" id="1.10.287.890">
    <property type="entry name" value="Crystal structure of tRNA isopentenylpyrophosphate transferase (bh2366) domain"/>
    <property type="match status" value="1"/>
</dbReference>
<reference evidence="14 15" key="1">
    <citation type="journal article" date="2017" name="Nat. Commun.">
        <title>Genome assembly with in vitro proximity ligation data and whole-genome triplication in lettuce.</title>
        <authorList>
            <person name="Reyes-Chin-Wo S."/>
            <person name="Wang Z."/>
            <person name="Yang X."/>
            <person name="Kozik A."/>
            <person name="Arikit S."/>
            <person name="Song C."/>
            <person name="Xia L."/>
            <person name="Froenicke L."/>
            <person name="Lavelle D.O."/>
            <person name="Truco M.J."/>
            <person name="Xia R."/>
            <person name="Zhu S."/>
            <person name="Xu C."/>
            <person name="Xu H."/>
            <person name="Xu X."/>
            <person name="Cox K."/>
            <person name="Korf I."/>
            <person name="Meyers B.C."/>
            <person name="Michelmore R.W."/>
        </authorList>
    </citation>
    <scope>NUCLEOTIDE SEQUENCE [LARGE SCALE GENOMIC DNA]</scope>
    <source>
        <strain evidence="15">cv. Salinas</strain>
        <tissue evidence="14">Seedlings</tissue>
    </source>
</reference>
<dbReference type="EMBL" id="NBSK02000008">
    <property type="protein sequence ID" value="KAJ0191278.1"/>
    <property type="molecule type" value="Genomic_DNA"/>
</dbReference>
<dbReference type="Gene3D" id="3.40.50.300">
    <property type="entry name" value="P-loop containing nucleotide triphosphate hydrolases"/>
    <property type="match status" value="1"/>
</dbReference>
<dbReference type="InterPro" id="IPR039657">
    <property type="entry name" value="Dimethylallyltransferase"/>
</dbReference>
<evidence type="ECO:0000256" key="11">
    <source>
        <dbReference type="ARBA" id="ARBA00052386"/>
    </source>
</evidence>
<dbReference type="PANTHER" id="PTHR11088">
    <property type="entry name" value="TRNA DIMETHYLALLYLTRANSFERASE"/>
    <property type="match status" value="1"/>
</dbReference>
<comment type="catalytic activity">
    <reaction evidence="10">
        <text>dimethylallyl diphosphate + ATP = N(6)-(dimethylallyl)adenosine 5'-triphosphate + diphosphate</text>
        <dbReference type="Rhea" id="RHEA:36331"/>
        <dbReference type="ChEBI" id="CHEBI:30616"/>
        <dbReference type="ChEBI" id="CHEBI:33019"/>
        <dbReference type="ChEBI" id="CHEBI:57623"/>
        <dbReference type="ChEBI" id="CHEBI:73532"/>
        <dbReference type="EC" id="2.5.1.112"/>
    </reaction>
</comment>
<dbReference type="Pfam" id="PF01715">
    <property type="entry name" value="IPPT"/>
    <property type="match status" value="2"/>
</dbReference>
<proteinExistence type="inferred from homology"/>
<evidence type="ECO:0000256" key="2">
    <source>
        <dbReference type="ARBA" id="ARBA00005842"/>
    </source>
</evidence>
<dbReference type="AlphaFoldDB" id="A0A9R1UPX4"/>
<dbReference type="Proteomes" id="UP000235145">
    <property type="component" value="Unassembled WGS sequence"/>
</dbReference>
<dbReference type="GO" id="GO:0005739">
    <property type="term" value="C:mitochondrion"/>
    <property type="evidence" value="ECO:0000318"/>
    <property type="project" value="GO_Central"/>
</dbReference>
<keyword evidence="3" id="KW-0150">Chloroplast</keyword>
<evidence type="ECO:0000256" key="7">
    <source>
        <dbReference type="ARBA" id="ARBA00022741"/>
    </source>
</evidence>
<dbReference type="GO" id="GO:0006400">
    <property type="term" value="P:tRNA modification"/>
    <property type="evidence" value="ECO:0000318"/>
    <property type="project" value="GO_Central"/>
</dbReference>
<evidence type="ECO:0000256" key="3">
    <source>
        <dbReference type="ARBA" id="ARBA00022528"/>
    </source>
</evidence>
<evidence type="ECO:0000256" key="13">
    <source>
        <dbReference type="ARBA" id="ARBA00066838"/>
    </source>
</evidence>
<evidence type="ECO:0000256" key="1">
    <source>
        <dbReference type="ARBA" id="ARBA00004229"/>
    </source>
</evidence>
<protein>
    <recommendedName>
        <fullName evidence="13">adenylate dimethylallyltransferase (ADP/ATP-dependent)</fullName>
        <ecNumber evidence="13">2.5.1.112</ecNumber>
    </recommendedName>
</protein>
<keyword evidence="15" id="KW-1185">Reference proteome</keyword>
<evidence type="ECO:0000313" key="14">
    <source>
        <dbReference type="EMBL" id="KAJ0191278.1"/>
    </source>
</evidence>
<gene>
    <name evidence="14" type="ORF">LSAT_V11C800412000</name>
</gene>
<evidence type="ECO:0000256" key="5">
    <source>
        <dbReference type="ARBA" id="ARBA00022679"/>
    </source>
</evidence>
<organism evidence="14 15">
    <name type="scientific">Lactuca sativa</name>
    <name type="common">Garden lettuce</name>
    <dbReference type="NCBI Taxonomy" id="4236"/>
    <lineage>
        <taxon>Eukaryota</taxon>
        <taxon>Viridiplantae</taxon>
        <taxon>Streptophyta</taxon>
        <taxon>Embryophyta</taxon>
        <taxon>Tracheophyta</taxon>
        <taxon>Spermatophyta</taxon>
        <taxon>Magnoliopsida</taxon>
        <taxon>eudicotyledons</taxon>
        <taxon>Gunneridae</taxon>
        <taxon>Pentapetalae</taxon>
        <taxon>asterids</taxon>
        <taxon>campanulids</taxon>
        <taxon>Asterales</taxon>
        <taxon>Asteraceae</taxon>
        <taxon>Cichorioideae</taxon>
        <taxon>Cichorieae</taxon>
        <taxon>Lactucinae</taxon>
        <taxon>Lactuca</taxon>
    </lineage>
</organism>
<dbReference type="EC" id="2.5.1.112" evidence="13"/>
<keyword evidence="5" id="KW-0808">Transferase</keyword>
<dbReference type="OrthoDB" id="775260at2759"/>
<evidence type="ECO:0000256" key="9">
    <source>
        <dbReference type="ARBA" id="ARBA00022946"/>
    </source>
</evidence>
<comment type="caution">
    <text evidence="14">The sequence shown here is derived from an EMBL/GenBank/DDBJ whole genome shotgun (WGS) entry which is preliminary data.</text>
</comment>
<dbReference type="PANTHER" id="PTHR11088:SF89">
    <property type="entry name" value="TRNA DIMETHYLALLYLTRANSFERASE"/>
    <property type="match status" value="1"/>
</dbReference>
<comment type="subcellular location">
    <subcellularLocation>
        <location evidence="1">Plastid</location>
        <location evidence="1">Chloroplast</location>
    </subcellularLocation>
</comment>
<keyword evidence="9" id="KW-0809">Transit peptide</keyword>